<reference evidence="1" key="2">
    <citation type="submission" date="2022-06" db="UniProtKB">
        <authorList>
            <consortium name="EnsemblMetazoa"/>
        </authorList>
    </citation>
    <scope>IDENTIFICATION</scope>
    <source>
        <strain evidence="1">DF5081</strain>
    </source>
</reference>
<sequence>MVSLSEKILSLVLPARPYALKERFLRELDKNSGSPPKTLLFQAANSVINRTVDDQMVRKSVIDFFLNGEHQLSTEALAEQCNNFLKLFRRTRNYSNQSSEVTYQKEQVIFANSHIQALFIGRLDIRGRDLDWGVVV</sequence>
<protein>
    <submittedName>
        <fullName evidence="1">Uncharacterized protein</fullName>
    </submittedName>
</protein>
<reference evidence="2" key="1">
    <citation type="submission" date="2010-08" db="EMBL/GenBank/DDBJ databases">
        <authorList>
            <consortium name="Caenorhabditis japonica Sequencing Consortium"/>
            <person name="Wilson R.K."/>
        </authorList>
    </citation>
    <scope>NUCLEOTIDE SEQUENCE [LARGE SCALE GENOMIC DNA]</scope>
    <source>
        <strain evidence="2">DF5081</strain>
    </source>
</reference>
<dbReference type="AlphaFoldDB" id="A0A8R1ICZ2"/>
<accession>A0A8R1ICZ2</accession>
<evidence type="ECO:0000313" key="2">
    <source>
        <dbReference type="Proteomes" id="UP000005237"/>
    </source>
</evidence>
<organism evidence="1 2">
    <name type="scientific">Caenorhabditis japonica</name>
    <dbReference type="NCBI Taxonomy" id="281687"/>
    <lineage>
        <taxon>Eukaryota</taxon>
        <taxon>Metazoa</taxon>
        <taxon>Ecdysozoa</taxon>
        <taxon>Nematoda</taxon>
        <taxon>Chromadorea</taxon>
        <taxon>Rhabditida</taxon>
        <taxon>Rhabditina</taxon>
        <taxon>Rhabditomorpha</taxon>
        <taxon>Rhabditoidea</taxon>
        <taxon>Rhabditidae</taxon>
        <taxon>Peloderinae</taxon>
        <taxon>Caenorhabditis</taxon>
    </lineage>
</organism>
<dbReference type="Proteomes" id="UP000005237">
    <property type="component" value="Unassembled WGS sequence"/>
</dbReference>
<evidence type="ECO:0000313" key="1">
    <source>
        <dbReference type="EnsemblMetazoa" id="CJA26811.1"/>
    </source>
</evidence>
<dbReference type="EnsemblMetazoa" id="CJA26811.1">
    <property type="protein sequence ID" value="CJA26811.1"/>
    <property type="gene ID" value="WBGene00182383"/>
</dbReference>
<keyword evidence="2" id="KW-1185">Reference proteome</keyword>
<proteinExistence type="predicted"/>
<name>A0A8R1ICZ2_CAEJA</name>